<feature type="chain" id="PRO_5002044361" description="Secreted protein" evidence="1">
    <location>
        <begin position="27"/>
        <end position="66"/>
    </location>
</feature>
<evidence type="ECO:0000313" key="2">
    <source>
        <dbReference type="EMBL" id="JAD71369.1"/>
    </source>
</evidence>
<reference evidence="2" key="1">
    <citation type="submission" date="2014-09" db="EMBL/GenBank/DDBJ databases">
        <authorList>
            <person name="Magalhaes I.L.F."/>
            <person name="Oliveira U."/>
            <person name="Santos F.R."/>
            <person name="Vidigal T.H.D.A."/>
            <person name="Brescovit A.D."/>
            <person name="Santos A.J."/>
        </authorList>
    </citation>
    <scope>NUCLEOTIDE SEQUENCE</scope>
    <source>
        <tissue evidence="2">Shoot tissue taken approximately 20 cm above the soil surface</tissue>
    </source>
</reference>
<keyword evidence="1" id="KW-0732">Signal</keyword>
<evidence type="ECO:0008006" key="3">
    <source>
        <dbReference type="Google" id="ProtNLM"/>
    </source>
</evidence>
<name>A0A0A9C4X8_ARUDO</name>
<feature type="signal peptide" evidence="1">
    <location>
        <begin position="1"/>
        <end position="26"/>
    </location>
</feature>
<protein>
    <recommendedName>
        <fullName evidence="3">Secreted protein</fullName>
    </recommendedName>
</protein>
<organism evidence="2">
    <name type="scientific">Arundo donax</name>
    <name type="common">Giant reed</name>
    <name type="synonym">Donax arundinaceus</name>
    <dbReference type="NCBI Taxonomy" id="35708"/>
    <lineage>
        <taxon>Eukaryota</taxon>
        <taxon>Viridiplantae</taxon>
        <taxon>Streptophyta</taxon>
        <taxon>Embryophyta</taxon>
        <taxon>Tracheophyta</taxon>
        <taxon>Spermatophyta</taxon>
        <taxon>Magnoliopsida</taxon>
        <taxon>Liliopsida</taxon>
        <taxon>Poales</taxon>
        <taxon>Poaceae</taxon>
        <taxon>PACMAD clade</taxon>
        <taxon>Arundinoideae</taxon>
        <taxon>Arundineae</taxon>
        <taxon>Arundo</taxon>
    </lineage>
</organism>
<dbReference type="AlphaFoldDB" id="A0A0A9C4X8"/>
<accession>A0A0A9C4X8</accession>
<dbReference type="EMBL" id="GBRH01226526">
    <property type="protein sequence ID" value="JAD71369.1"/>
    <property type="molecule type" value="Transcribed_RNA"/>
</dbReference>
<proteinExistence type="predicted"/>
<evidence type="ECO:0000256" key="1">
    <source>
        <dbReference type="SAM" id="SignalP"/>
    </source>
</evidence>
<reference evidence="2" key="2">
    <citation type="journal article" date="2015" name="Data Brief">
        <title>Shoot transcriptome of the giant reed, Arundo donax.</title>
        <authorList>
            <person name="Barrero R.A."/>
            <person name="Guerrero F.D."/>
            <person name="Moolhuijzen P."/>
            <person name="Goolsby J.A."/>
            <person name="Tidwell J."/>
            <person name="Bellgard S.E."/>
            <person name="Bellgard M.I."/>
        </authorList>
    </citation>
    <scope>NUCLEOTIDE SEQUENCE</scope>
    <source>
        <tissue evidence="2">Shoot tissue taken approximately 20 cm above the soil surface</tissue>
    </source>
</reference>
<sequence length="66" mass="7213">MHVSWNTGASLILGNLWNTLFWLCTAKGPKSGTVGTTDCTAALPLPRARVKQVQKKVPRSIMLLSF</sequence>